<dbReference type="eggNOG" id="ENOG502QZ63">
    <property type="taxonomic scope" value="Eukaryota"/>
</dbReference>
<dbReference type="Gene3D" id="2.60.120.620">
    <property type="entry name" value="q2cbj1_9rhob like domain"/>
    <property type="match status" value="1"/>
</dbReference>
<keyword evidence="2" id="KW-1185">Reference proteome</keyword>
<accession>A9V388</accession>
<dbReference type="AlphaFoldDB" id="A9V388"/>
<dbReference type="PANTHER" id="PTHR31630">
    <property type="entry name" value="PHYTANOYL-COA DIOXYGENASE-RELATED-RELATED"/>
    <property type="match status" value="1"/>
</dbReference>
<dbReference type="Pfam" id="PF05721">
    <property type="entry name" value="PhyH"/>
    <property type="match status" value="1"/>
</dbReference>
<protein>
    <recommendedName>
        <fullName evidence="3">Phytanoyl-CoA dioxygenase</fullName>
    </recommendedName>
</protein>
<evidence type="ECO:0008006" key="3">
    <source>
        <dbReference type="Google" id="ProtNLM"/>
    </source>
</evidence>
<gene>
    <name evidence="1" type="ORF">MONBRDRAFT_9467</name>
</gene>
<sequence length="331" mass="37832">MATSGVCVISGLYTPEQCQAMHGQFRDLVQQIHPEWTDWERDFDHNQLFLSRKGMYRAGGLCHQQYVWDIRQDPRIVDIFAHLYGVERTELFVSMDSVCVRGPCVPTEQECREWYHLDQTRTPDPVCFQGFLSLLDMPETESPLRVWPGWHRVPILKDFPPPSHLVNYYPLPSSLEAKLRAYYPNESLERTLVPCKAGSFVLWDSRLPHMGGNSLQETLGRHVVYVSMQPKAWAGRWAAEDGVQPEKAHDDLVKQRCEAFRALCNTTHWSSTTLVINPPPPHPENWPGTGREGEFLREPTAFVPRPALSALGRSLVGLDEPMHNASRCSIM</sequence>
<dbReference type="GeneID" id="5892320"/>
<dbReference type="SUPFAM" id="SSF51197">
    <property type="entry name" value="Clavaminate synthase-like"/>
    <property type="match status" value="1"/>
</dbReference>
<dbReference type="InParanoid" id="A9V388"/>
<reference evidence="1 2" key="1">
    <citation type="journal article" date="2008" name="Nature">
        <title>The genome of the choanoflagellate Monosiga brevicollis and the origin of metazoans.</title>
        <authorList>
            <consortium name="JGI Sequencing"/>
            <person name="King N."/>
            <person name="Westbrook M.J."/>
            <person name="Young S.L."/>
            <person name="Kuo A."/>
            <person name="Abedin M."/>
            <person name="Chapman J."/>
            <person name="Fairclough S."/>
            <person name="Hellsten U."/>
            <person name="Isogai Y."/>
            <person name="Letunic I."/>
            <person name="Marr M."/>
            <person name="Pincus D."/>
            <person name="Putnam N."/>
            <person name="Rokas A."/>
            <person name="Wright K.J."/>
            <person name="Zuzow R."/>
            <person name="Dirks W."/>
            <person name="Good M."/>
            <person name="Goodstein D."/>
            <person name="Lemons D."/>
            <person name="Li W."/>
            <person name="Lyons J.B."/>
            <person name="Morris A."/>
            <person name="Nichols S."/>
            <person name="Richter D.J."/>
            <person name="Salamov A."/>
            <person name="Bork P."/>
            <person name="Lim W.A."/>
            <person name="Manning G."/>
            <person name="Miller W.T."/>
            <person name="McGinnis W."/>
            <person name="Shapiro H."/>
            <person name="Tjian R."/>
            <person name="Grigoriev I.V."/>
            <person name="Rokhsar D."/>
        </authorList>
    </citation>
    <scope>NUCLEOTIDE SEQUENCE [LARGE SCALE GENOMIC DNA]</scope>
    <source>
        <strain evidence="2">MX1 / ATCC 50154</strain>
    </source>
</reference>
<dbReference type="KEGG" id="mbr:MONBRDRAFT_9467"/>
<name>A9V388_MONBE</name>
<dbReference type="PANTHER" id="PTHR31630:SF6">
    <property type="entry name" value="PHYTANOYL-COA DIOXYGENASE-RELATED"/>
    <property type="match status" value="1"/>
</dbReference>
<proteinExistence type="predicted"/>
<dbReference type="RefSeq" id="XP_001747093.1">
    <property type="nucleotide sequence ID" value="XM_001747041.1"/>
</dbReference>
<evidence type="ECO:0000313" key="2">
    <source>
        <dbReference type="Proteomes" id="UP000001357"/>
    </source>
</evidence>
<evidence type="ECO:0000313" key="1">
    <source>
        <dbReference type="EMBL" id="EDQ88017.1"/>
    </source>
</evidence>
<dbReference type="InterPro" id="IPR008775">
    <property type="entry name" value="Phytyl_CoA_dOase-like"/>
</dbReference>
<dbReference type="EMBL" id="CH991556">
    <property type="protein sequence ID" value="EDQ88017.1"/>
    <property type="molecule type" value="Genomic_DNA"/>
</dbReference>
<organism evidence="1 2">
    <name type="scientific">Monosiga brevicollis</name>
    <name type="common">Choanoflagellate</name>
    <dbReference type="NCBI Taxonomy" id="81824"/>
    <lineage>
        <taxon>Eukaryota</taxon>
        <taxon>Choanoflagellata</taxon>
        <taxon>Craspedida</taxon>
        <taxon>Salpingoecidae</taxon>
        <taxon>Monosiga</taxon>
    </lineage>
</organism>
<dbReference type="Proteomes" id="UP000001357">
    <property type="component" value="Unassembled WGS sequence"/>
</dbReference>